<protein>
    <submittedName>
        <fullName evidence="2">DUF456 family protein</fullName>
    </submittedName>
</protein>
<comment type="caution">
    <text evidence="2">The sequence shown here is derived from an EMBL/GenBank/DDBJ whole genome shotgun (WGS) entry which is preliminary data.</text>
</comment>
<feature type="transmembrane region" description="Helical" evidence="1">
    <location>
        <begin position="132"/>
        <end position="157"/>
    </location>
</feature>
<keyword evidence="1" id="KW-0812">Transmembrane</keyword>
<dbReference type="Pfam" id="PF04306">
    <property type="entry name" value="DUF456"/>
    <property type="match status" value="1"/>
</dbReference>
<gene>
    <name evidence="2" type="ORF">GRQ65_03280</name>
</gene>
<dbReference type="AlphaFoldDB" id="A0A6L7ESP0"/>
<feature type="transmembrane region" description="Helical" evidence="1">
    <location>
        <begin position="7"/>
        <end position="39"/>
    </location>
</feature>
<evidence type="ECO:0000256" key="1">
    <source>
        <dbReference type="SAM" id="Phobius"/>
    </source>
</evidence>
<dbReference type="Proteomes" id="UP000473325">
    <property type="component" value="Unassembled WGS sequence"/>
</dbReference>
<dbReference type="EMBL" id="WUEK01000002">
    <property type="protein sequence ID" value="MXG88566.1"/>
    <property type="molecule type" value="Genomic_DNA"/>
</dbReference>
<name>A0A6L7ESP0_9ACTN</name>
<sequence>MTGVELLCALVIAVGLVGILVPILPGSILILGAAVAWAFSTGGVLAWSVAGVVTVVLTGGAVVKYLVPGRRLQVAGIPASTQWAGVALGVVGFFVVPVVGLFLGFVLGVYAAEHRRLGAQRAWPSTKHALRAVGLSILIELAAGLVATLVWVGGVLAT</sequence>
<feature type="transmembrane region" description="Helical" evidence="1">
    <location>
        <begin position="45"/>
        <end position="67"/>
    </location>
</feature>
<keyword evidence="1" id="KW-1133">Transmembrane helix</keyword>
<evidence type="ECO:0000313" key="2">
    <source>
        <dbReference type="EMBL" id="MXG88566.1"/>
    </source>
</evidence>
<keyword evidence="1" id="KW-0472">Membrane</keyword>
<proteinExistence type="predicted"/>
<dbReference type="InterPro" id="IPR007403">
    <property type="entry name" value="DUF456"/>
</dbReference>
<accession>A0A6L7ESP0</accession>
<evidence type="ECO:0000313" key="3">
    <source>
        <dbReference type="Proteomes" id="UP000473325"/>
    </source>
</evidence>
<dbReference type="RefSeq" id="WP_160875151.1">
    <property type="nucleotide sequence ID" value="NZ_WUEK01000002.1"/>
</dbReference>
<reference evidence="2 3" key="1">
    <citation type="submission" date="2019-12" db="EMBL/GenBank/DDBJ databases">
        <authorList>
            <person name="Kun Z."/>
        </authorList>
    </citation>
    <scope>NUCLEOTIDE SEQUENCE [LARGE SCALE GENOMIC DNA]</scope>
    <source>
        <strain evidence="2 3">YIM 123512</strain>
    </source>
</reference>
<feature type="transmembrane region" description="Helical" evidence="1">
    <location>
        <begin position="88"/>
        <end position="112"/>
    </location>
</feature>
<organism evidence="2 3">
    <name type="scientific">Nocardioides flavescens</name>
    <dbReference type="NCBI Taxonomy" id="2691959"/>
    <lineage>
        <taxon>Bacteria</taxon>
        <taxon>Bacillati</taxon>
        <taxon>Actinomycetota</taxon>
        <taxon>Actinomycetes</taxon>
        <taxon>Propionibacteriales</taxon>
        <taxon>Nocardioidaceae</taxon>
        <taxon>Nocardioides</taxon>
    </lineage>
</organism>
<keyword evidence="3" id="KW-1185">Reference proteome</keyword>